<dbReference type="PRINTS" id="PR00176">
    <property type="entry name" value="NANEUSMPORT"/>
</dbReference>
<dbReference type="EMBL" id="CVRQ01000020">
    <property type="protein sequence ID" value="CRL37918.1"/>
    <property type="molecule type" value="Genomic_DNA"/>
</dbReference>
<dbReference type="RefSeq" id="WP_055061860.1">
    <property type="nucleotide sequence ID" value="NZ_CVRQ01000020.1"/>
</dbReference>
<feature type="transmembrane region" description="Helical" evidence="6">
    <location>
        <begin position="401"/>
        <end position="418"/>
    </location>
</feature>
<accession>A0A0M6WMD0</accession>
<protein>
    <submittedName>
        <fullName evidence="7">Sodium-dependent transporter</fullName>
    </submittedName>
</protein>
<dbReference type="InterPro" id="IPR000175">
    <property type="entry name" value="Na/ntran_symport"/>
</dbReference>
<dbReference type="AlphaFoldDB" id="A0A0M6WMD0"/>
<dbReference type="Pfam" id="PF00209">
    <property type="entry name" value="SNF"/>
    <property type="match status" value="2"/>
</dbReference>
<evidence type="ECO:0000313" key="8">
    <source>
        <dbReference type="Proteomes" id="UP000049472"/>
    </source>
</evidence>
<evidence type="ECO:0000313" key="7">
    <source>
        <dbReference type="EMBL" id="CRL37918.1"/>
    </source>
</evidence>
<evidence type="ECO:0000256" key="2">
    <source>
        <dbReference type="ARBA" id="ARBA00022448"/>
    </source>
</evidence>
<feature type="transmembrane region" description="Helical" evidence="6">
    <location>
        <begin position="12"/>
        <end position="30"/>
    </location>
</feature>
<feature type="transmembrane region" description="Helical" evidence="6">
    <location>
        <begin position="439"/>
        <end position="463"/>
    </location>
</feature>
<dbReference type="SUPFAM" id="SSF161070">
    <property type="entry name" value="SNF-like"/>
    <property type="match status" value="1"/>
</dbReference>
<dbReference type="PANTHER" id="PTHR42948:SF1">
    <property type="entry name" value="TRANSPORTER"/>
    <property type="match status" value="1"/>
</dbReference>
<evidence type="ECO:0000256" key="4">
    <source>
        <dbReference type="ARBA" id="ARBA00022989"/>
    </source>
</evidence>
<keyword evidence="3 6" id="KW-0812">Transmembrane</keyword>
<dbReference type="CDD" id="cd10336">
    <property type="entry name" value="SLC6sbd_Tyt1-Like"/>
    <property type="match status" value="1"/>
</dbReference>
<feature type="transmembrane region" description="Helical" evidence="6">
    <location>
        <begin position="221"/>
        <end position="244"/>
    </location>
</feature>
<dbReference type="PROSITE" id="PS50267">
    <property type="entry name" value="NA_NEUROTRAN_SYMP_3"/>
    <property type="match status" value="1"/>
</dbReference>
<evidence type="ECO:0000256" key="1">
    <source>
        <dbReference type="ARBA" id="ARBA00004141"/>
    </source>
</evidence>
<feature type="transmembrane region" description="Helical" evidence="6">
    <location>
        <begin position="170"/>
        <end position="189"/>
    </location>
</feature>
<feature type="transmembrane region" description="Helical" evidence="6">
    <location>
        <begin position="42"/>
        <end position="66"/>
    </location>
</feature>
<keyword evidence="2" id="KW-0813">Transport</keyword>
<feature type="transmembrane region" description="Helical" evidence="6">
    <location>
        <begin position="265"/>
        <end position="286"/>
    </location>
</feature>
<sequence>MKEKSRSTFSGNIGFVLAAAGSAVGLGNIWRFPYLAAKDGGGLFLLVYLILVLTFGFTLLTTEIAIGRKTGQGPLTAYGLINPKGKFIGVLACIVPAIILPYYCTIGGWVLKYFTLFITGSGKNAVADGYFTGFITGQWAPIIFGVVYLLITAAVVIGGVNKGIERFSKVLMPILVVLIFAIGIFSLTLNYKEASGVVRSGLEGLKIYVIPDFKGLTMQKLFTVFVDALGQLFYSISVAMGIMVAYGSYVKKESKLMGSINQIEIFDTLVAFLAGLMIIPAVYVFMGRDGMSAGPGLMFISLPKVFNEMGIAGDIVGLIFFMIVAFAAVTSSVSIMEAIVSSLIDRFHWSRRKSAILVTVYGLIAEIIVCLGYNKLYMEVKLPNGTVGQILDIMDYVSNNVLMPIVALATCILVGWIVSPKVIIDEVTRGGSKFTRKGLYIIMVKFIAPAFLLILLLQALGIVTF</sequence>
<feature type="transmembrane region" description="Helical" evidence="6">
    <location>
        <begin position="355"/>
        <end position="374"/>
    </location>
</feature>
<reference evidence="8" key="1">
    <citation type="submission" date="2015-05" db="EMBL/GenBank/DDBJ databases">
        <authorList>
            <consortium name="Pathogen Informatics"/>
        </authorList>
    </citation>
    <scope>NUCLEOTIDE SEQUENCE [LARGE SCALE GENOMIC DNA]</scope>
    <source>
        <strain evidence="8">T1-815</strain>
    </source>
</reference>
<keyword evidence="5 6" id="KW-0472">Membrane</keyword>
<gene>
    <name evidence="7" type="ORF">T1815_16951</name>
</gene>
<evidence type="ECO:0000256" key="6">
    <source>
        <dbReference type="SAM" id="Phobius"/>
    </source>
</evidence>
<keyword evidence="8" id="KW-1185">Reference proteome</keyword>
<evidence type="ECO:0000256" key="5">
    <source>
        <dbReference type="ARBA" id="ARBA00023136"/>
    </source>
</evidence>
<dbReference type="Proteomes" id="UP000049472">
    <property type="component" value="Unassembled WGS sequence"/>
</dbReference>
<feature type="transmembrane region" description="Helical" evidence="6">
    <location>
        <begin position="315"/>
        <end position="343"/>
    </location>
</feature>
<dbReference type="GO" id="GO:0016020">
    <property type="term" value="C:membrane"/>
    <property type="evidence" value="ECO:0007669"/>
    <property type="project" value="UniProtKB-SubCell"/>
</dbReference>
<dbReference type="PANTHER" id="PTHR42948">
    <property type="entry name" value="TRANSPORTER"/>
    <property type="match status" value="1"/>
</dbReference>
<dbReference type="InterPro" id="IPR037272">
    <property type="entry name" value="SNS_sf"/>
</dbReference>
<evidence type="ECO:0000256" key="3">
    <source>
        <dbReference type="ARBA" id="ARBA00022692"/>
    </source>
</evidence>
<proteinExistence type="predicted"/>
<feature type="transmembrane region" description="Helical" evidence="6">
    <location>
        <begin position="87"/>
        <end position="111"/>
    </location>
</feature>
<feature type="transmembrane region" description="Helical" evidence="6">
    <location>
        <begin position="139"/>
        <end position="158"/>
    </location>
</feature>
<dbReference type="InterPro" id="IPR047218">
    <property type="entry name" value="YocR/YhdH-like"/>
</dbReference>
<comment type="subcellular location">
    <subcellularLocation>
        <location evidence="1">Membrane</location>
        <topology evidence="1">Multi-pass membrane protein</topology>
    </subcellularLocation>
</comment>
<keyword evidence="4 6" id="KW-1133">Transmembrane helix</keyword>
<dbReference type="NCBIfam" id="NF037979">
    <property type="entry name" value="Na_transp"/>
    <property type="match status" value="1"/>
</dbReference>
<name>A0A0M6WMD0_9FIRM</name>
<organism evidence="7 8">
    <name type="scientific">Agathobacter rectalis</name>
    <dbReference type="NCBI Taxonomy" id="39491"/>
    <lineage>
        <taxon>Bacteria</taxon>
        <taxon>Bacillati</taxon>
        <taxon>Bacillota</taxon>
        <taxon>Clostridia</taxon>
        <taxon>Lachnospirales</taxon>
        <taxon>Lachnospiraceae</taxon>
        <taxon>Agathobacter</taxon>
    </lineage>
</organism>